<feature type="domain" description="CFEM" evidence="17">
    <location>
        <begin position="1"/>
        <end position="110"/>
    </location>
</feature>
<evidence type="ECO:0000256" key="12">
    <source>
        <dbReference type="ARBA" id="ARBA00023288"/>
    </source>
</evidence>
<feature type="disulfide bond" evidence="14">
    <location>
        <begin position="50"/>
        <end position="83"/>
    </location>
</feature>
<organism evidence="18 19">
    <name type="scientific">Microdochium bolleyi</name>
    <dbReference type="NCBI Taxonomy" id="196109"/>
    <lineage>
        <taxon>Eukaryota</taxon>
        <taxon>Fungi</taxon>
        <taxon>Dikarya</taxon>
        <taxon>Ascomycota</taxon>
        <taxon>Pezizomycotina</taxon>
        <taxon>Sordariomycetes</taxon>
        <taxon>Xylariomycetidae</taxon>
        <taxon>Xylariales</taxon>
        <taxon>Microdochiaceae</taxon>
        <taxon>Microdochium</taxon>
    </lineage>
</organism>
<feature type="signal peptide" evidence="16">
    <location>
        <begin position="1"/>
        <end position="19"/>
    </location>
</feature>
<dbReference type="GO" id="GO:0098552">
    <property type="term" value="C:side of membrane"/>
    <property type="evidence" value="ECO:0007669"/>
    <property type="project" value="UniProtKB-KW"/>
</dbReference>
<comment type="similarity">
    <text evidence="4">Belongs to the RBT5 family.</text>
</comment>
<evidence type="ECO:0000256" key="15">
    <source>
        <dbReference type="SAM" id="Phobius"/>
    </source>
</evidence>
<proteinExistence type="inferred from homology"/>
<name>A0A136IT52_9PEZI</name>
<keyword evidence="7 15" id="KW-0812">Transmembrane</keyword>
<keyword evidence="11 14" id="KW-1015">Disulfide bond</keyword>
<keyword evidence="6" id="KW-0325">Glycoprotein</keyword>
<feature type="transmembrane region" description="Helical" evidence="15">
    <location>
        <begin position="259"/>
        <end position="278"/>
    </location>
</feature>
<dbReference type="EMBL" id="KQ964259">
    <property type="protein sequence ID" value="KXJ88073.1"/>
    <property type="molecule type" value="Genomic_DNA"/>
</dbReference>
<evidence type="ECO:0000256" key="14">
    <source>
        <dbReference type="PROSITE-ProRule" id="PRU01356"/>
    </source>
</evidence>
<feature type="transmembrane region" description="Helical" evidence="15">
    <location>
        <begin position="206"/>
        <end position="227"/>
    </location>
</feature>
<evidence type="ECO:0000256" key="11">
    <source>
        <dbReference type="ARBA" id="ARBA00023157"/>
    </source>
</evidence>
<comment type="caution">
    <text evidence="14">Lacks conserved residue(s) required for the propagation of feature annotation.</text>
</comment>
<keyword evidence="5" id="KW-0964">Secreted</keyword>
<evidence type="ECO:0000256" key="8">
    <source>
        <dbReference type="ARBA" id="ARBA00022729"/>
    </source>
</evidence>
<dbReference type="GO" id="GO:0005576">
    <property type="term" value="C:extracellular region"/>
    <property type="evidence" value="ECO:0007669"/>
    <property type="project" value="UniProtKB-SubCell"/>
</dbReference>
<evidence type="ECO:0000256" key="9">
    <source>
        <dbReference type="ARBA" id="ARBA00022989"/>
    </source>
</evidence>
<dbReference type="Pfam" id="PF05730">
    <property type="entry name" value="CFEM"/>
    <property type="match status" value="1"/>
</dbReference>
<dbReference type="PANTHER" id="PTHR33048">
    <property type="entry name" value="PTH11-LIKE INTEGRAL MEMBRANE PROTEIN (AFU_ORTHOLOGUE AFUA_5G11245)"/>
    <property type="match status" value="1"/>
</dbReference>
<dbReference type="SMART" id="SM00747">
    <property type="entry name" value="CFEM"/>
    <property type="match status" value="1"/>
</dbReference>
<feature type="transmembrane region" description="Helical" evidence="15">
    <location>
        <begin position="299"/>
        <end position="321"/>
    </location>
</feature>
<feature type="transmembrane region" description="Helical" evidence="15">
    <location>
        <begin position="170"/>
        <end position="194"/>
    </location>
</feature>
<evidence type="ECO:0000256" key="10">
    <source>
        <dbReference type="ARBA" id="ARBA00023136"/>
    </source>
</evidence>
<evidence type="ECO:0000256" key="7">
    <source>
        <dbReference type="ARBA" id="ARBA00022692"/>
    </source>
</evidence>
<evidence type="ECO:0000256" key="4">
    <source>
        <dbReference type="ARBA" id="ARBA00010031"/>
    </source>
</evidence>
<evidence type="ECO:0000256" key="5">
    <source>
        <dbReference type="ARBA" id="ARBA00022525"/>
    </source>
</evidence>
<evidence type="ECO:0000313" key="18">
    <source>
        <dbReference type="EMBL" id="KXJ88073.1"/>
    </source>
</evidence>
<keyword evidence="9 15" id="KW-1133">Transmembrane helix</keyword>
<dbReference type="Pfam" id="PF20684">
    <property type="entry name" value="Fung_rhodopsin"/>
    <property type="match status" value="1"/>
</dbReference>
<feature type="transmembrane region" description="Helical" evidence="15">
    <location>
        <begin position="333"/>
        <end position="357"/>
    </location>
</feature>
<feature type="transmembrane region" description="Helical" evidence="15">
    <location>
        <begin position="127"/>
        <end position="150"/>
    </location>
</feature>
<evidence type="ECO:0000256" key="1">
    <source>
        <dbReference type="ARBA" id="ARBA00004141"/>
    </source>
</evidence>
<dbReference type="PANTHER" id="PTHR33048:SF143">
    <property type="entry name" value="EXTRACELLULAR MEMBRANE PROTEIN CFEM DOMAIN-CONTAINING PROTEIN-RELATED"/>
    <property type="match status" value="1"/>
</dbReference>
<dbReference type="InterPro" id="IPR052337">
    <property type="entry name" value="SAT4-like"/>
</dbReference>
<feature type="chain" id="PRO_5007293116" description="CFEM domain-containing protein" evidence="16">
    <location>
        <begin position="20"/>
        <end position="362"/>
    </location>
</feature>
<dbReference type="PROSITE" id="PS52012">
    <property type="entry name" value="CFEM"/>
    <property type="match status" value="1"/>
</dbReference>
<accession>A0A136IT52</accession>
<evidence type="ECO:0000256" key="2">
    <source>
        <dbReference type="ARBA" id="ARBA00004589"/>
    </source>
</evidence>
<feature type="transmembrane region" description="Helical" evidence="15">
    <location>
        <begin position="96"/>
        <end position="115"/>
    </location>
</feature>
<keyword evidence="6" id="KW-0336">GPI-anchor</keyword>
<feature type="non-terminal residue" evidence="18">
    <location>
        <position position="362"/>
    </location>
</feature>
<dbReference type="InParanoid" id="A0A136IT52"/>
<evidence type="ECO:0000259" key="17">
    <source>
        <dbReference type="PROSITE" id="PS52012"/>
    </source>
</evidence>
<gene>
    <name evidence="18" type="ORF">Micbo1qcDRAFT_214612</name>
</gene>
<evidence type="ECO:0000256" key="13">
    <source>
        <dbReference type="ARBA" id="ARBA00038359"/>
    </source>
</evidence>
<dbReference type="AlphaFoldDB" id="A0A136IT52"/>
<keyword evidence="10 15" id="KW-0472">Membrane</keyword>
<keyword evidence="19" id="KW-1185">Reference proteome</keyword>
<sequence length="362" mass="39401">MRLVALIVLWCSLLGFGLAQLPPGTPSCTLPCFIKGVASSPCGTNATCLCADSGFASSLLDCVQTTCEVEDILRLKNATSTACGLPVQDVAAQYSIISHTLTALVFVFVTVRIVYKQFLTSLGLGADDWVIIVVAALVIPSSALNSRIAASGVGRDIWTLTPVQITDFGICLWTITLLYYIEIALLKISILLFYLRVFPQQNFRRVVWATLAFTACFGLAFSLAQIFKCWPISYDWRQWNDRGSINGQGPGGKCVSTIAVARSHGIIGIALDVWMLLLPLQKVRELKVSSKRKLAIASMFAVGTFVTVVTVVRLAYLVIFANSNNPTYDYTALLVWSTIEIATGVICACMPALRLILAKIWP</sequence>
<dbReference type="Proteomes" id="UP000070501">
    <property type="component" value="Unassembled WGS sequence"/>
</dbReference>
<dbReference type="InterPro" id="IPR049326">
    <property type="entry name" value="Rhodopsin_dom_fungi"/>
</dbReference>
<evidence type="ECO:0000256" key="16">
    <source>
        <dbReference type="SAM" id="SignalP"/>
    </source>
</evidence>
<evidence type="ECO:0000256" key="6">
    <source>
        <dbReference type="ARBA" id="ARBA00022622"/>
    </source>
</evidence>
<comment type="similarity">
    <text evidence="13">Belongs to the SAT4 family.</text>
</comment>
<evidence type="ECO:0000256" key="3">
    <source>
        <dbReference type="ARBA" id="ARBA00004613"/>
    </source>
</evidence>
<evidence type="ECO:0000313" key="19">
    <source>
        <dbReference type="Proteomes" id="UP000070501"/>
    </source>
</evidence>
<dbReference type="InterPro" id="IPR008427">
    <property type="entry name" value="Extracellular_membr_CFEM_dom"/>
</dbReference>
<reference evidence="19" key="1">
    <citation type="submission" date="2016-02" db="EMBL/GenBank/DDBJ databases">
        <title>Draft genome sequence of Microdochium bolleyi, a fungal endophyte of beachgrass.</title>
        <authorList>
            <consortium name="DOE Joint Genome Institute"/>
            <person name="David A.S."/>
            <person name="May G."/>
            <person name="Haridas S."/>
            <person name="Lim J."/>
            <person name="Wang M."/>
            <person name="Labutti K."/>
            <person name="Lipzen A."/>
            <person name="Barry K."/>
            <person name="Grigoriev I.V."/>
        </authorList>
    </citation>
    <scope>NUCLEOTIDE SEQUENCE [LARGE SCALE GENOMIC DNA]</scope>
    <source>
        <strain evidence="19">J235TASD1</strain>
    </source>
</reference>
<protein>
    <recommendedName>
        <fullName evidence="17">CFEM domain-containing protein</fullName>
    </recommendedName>
</protein>
<comment type="subcellular location">
    <subcellularLocation>
        <location evidence="2">Membrane</location>
        <topology evidence="2">Lipid-anchor</topology>
        <topology evidence="2">GPI-anchor</topology>
    </subcellularLocation>
    <subcellularLocation>
        <location evidence="1">Membrane</location>
        <topology evidence="1">Multi-pass membrane protein</topology>
    </subcellularLocation>
    <subcellularLocation>
        <location evidence="3">Secreted</location>
    </subcellularLocation>
</comment>
<keyword evidence="12" id="KW-0449">Lipoprotein</keyword>
<keyword evidence="8 16" id="KW-0732">Signal</keyword>
<dbReference type="OrthoDB" id="2496787at2759"/>